<reference evidence="2" key="1">
    <citation type="journal article" date="2025" name="Foods">
        <title>Unveiling the Microbial Signatures of Arabica Coffee Cherries: Insights into Ripeness Specific Diversity, Functional Traits, and Implications for Quality and Safety.</title>
        <authorList>
            <consortium name="RefSeq"/>
            <person name="Tenea G.N."/>
            <person name="Cifuentes V."/>
            <person name="Reyes P."/>
            <person name="Cevallos-Vallejos M."/>
        </authorList>
    </citation>
    <scope>NUCLEOTIDE SEQUENCE [LARGE SCALE GENOMIC DNA]</scope>
</reference>
<dbReference type="RefSeq" id="XP_027120981.1">
    <property type="nucleotide sequence ID" value="XM_027265180.1"/>
</dbReference>
<evidence type="ECO:0000313" key="5">
    <source>
        <dbReference type="RefSeq" id="XP_071940236.1"/>
    </source>
</evidence>
<evidence type="ECO:0000313" key="4">
    <source>
        <dbReference type="RefSeq" id="XP_027120981.1"/>
    </source>
</evidence>
<keyword evidence="2" id="KW-1185">Reference proteome</keyword>
<dbReference type="Proteomes" id="UP001652660">
    <property type="component" value="Chromosome 3e"/>
</dbReference>
<evidence type="ECO:0000313" key="3">
    <source>
        <dbReference type="RefSeq" id="XP_027120979.1"/>
    </source>
</evidence>
<proteinExistence type="predicted"/>
<dbReference type="RefSeq" id="XP_071940236.1">
    <property type="nucleotide sequence ID" value="XM_072084135.1"/>
</dbReference>
<evidence type="ECO:0000313" key="6">
    <source>
        <dbReference type="RefSeq" id="XP_071940237.1"/>
    </source>
</evidence>
<evidence type="ECO:0000313" key="7">
    <source>
        <dbReference type="RefSeq" id="XP_071940238.1"/>
    </source>
</evidence>
<feature type="region of interest" description="Disordered" evidence="1">
    <location>
        <begin position="97"/>
        <end position="119"/>
    </location>
</feature>
<dbReference type="RefSeq" id="XP_071940237.1">
    <property type="nucleotide sequence ID" value="XM_072084136.1"/>
</dbReference>
<protein>
    <submittedName>
        <fullName evidence="3 4">Uncharacterized protein LOC113738029 isoform X1</fullName>
    </submittedName>
    <submittedName>
        <fullName evidence="5 6">Uncharacterized protein isoform X1</fullName>
    </submittedName>
</protein>
<dbReference type="AlphaFoldDB" id="A0A6P6X050"/>
<sequence>MDHMFFMYGDFEDDIECCRVVNEEAIPVPNSSARLENPFPAKLSTGFDLSVKGGKVDNLGSVPKYGDVVCREEEVKIEIDNKVVGVVAEDPVEKDMEKCKSVSAKKPPKPPRPPRGLSLDAADQKLIRELAELAAIKRAKIERIKALRKMKAAKASPSSSSSSGSLFAMLCTVIFCVVIICQGMSSRNNAAVIPAGPRDGRFIAVQDPVNLSAVAKNSVHSEPPNIEEHASGLDTGNSGKRAIGERKLAER</sequence>
<organism evidence="2 3">
    <name type="scientific">Coffea arabica</name>
    <name type="common">Arabian coffee</name>
    <dbReference type="NCBI Taxonomy" id="13443"/>
    <lineage>
        <taxon>Eukaryota</taxon>
        <taxon>Viridiplantae</taxon>
        <taxon>Streptophyta</taxon>
        <taxon>Embryophyta</taxon>
        <taxon>Tracheophyta</taxon>
        <taxon>Spermatophyta</taxon>
        <taxon>Magnoliopsida</taxon>
        <taxon>eudicotyledons</taxon>
        <taxon>Gunneridae</taxon>
        <taxon>Pentapetalae</taxon>
        <taxon>asterids</taxon>
        <taxon>lamiids</taxon>
        <taxon>Gentianales</taxon>
        <taxon>Rubiaceae</taxon>
        <taxon>Ixoroideae</taxon>
        <taxon>Gardenieae complex</taxon>
        <taxon>Bertiereae - Coffeeae clade</taxon>
        <taxon>Coffeeae</taxon>
        <taxon>Coffea</taxon>
    </lineage>
</organism>
<evidence type="ECO:0000256" key="1">
    <source>
        <dbReference type="SAM" id="MobiDB-lite"/>
    </source>
</evidence>
<dbReference type="GeneID" id="113738029"/>
<feature type="compositionally biased region" description="Basic and acidic residues" evidence="1">
    <location>
        <begin position="242"/>
        <end position="251"/>
    </location>
</feature>
<dbReference type="RefSeq" id="XP_071940238.1">
    <property type="nucleotide sequence ID" value="XM_072084137.1"/>
</dbReference>
<name>A0A6P6X050_COFAR</name>
<dbReference type="PANTHER" id="PTHR34188">
    <property type="entry name" value="OS01G0299500 PROTEIN"/>
    <property type="match status" value="1"/>
</dbReference>
<accession>A0A6P6X050</accession>
<dbReference type="PANTHER" id="PTHR34188:SF5">
    <property type="entry name" value="OS05G0131900 PROTEIN"/>
    <property type="match status" value="1"/>
</dbReference>
<dbReference type="RefSeq" id="XP_027120979.1">
    <property type="nucleotide sequence ID" value="XM_027265178.1"/>
</dbReference>
<dbReference type="OrthoDB" id="909678at2759"/>
<feature type="region of interest" description="Disordered" evidence="1">
    <location>
        <begin position="216"/>
        <end position="251"/>
    </location>
</feature>
<reference evidence="3 4" key="2">
    <citation type="submission" date="2025-04" db="UniProtKB">
        <authorList>
            <consortium name="RefSeq"/>
        </authorList>
    </citation>
    <scope>IDENTIFICATION</scope>
    <source>
        <tissue evidence="3 4">Leaves</tissue>
    </source>
</reference>
<evidence type="ECO:0000313" key="2">
    <source>
        <dbReference type="Proteomes" id="UP001652660"/>
    </source>
</evidence>
<gene>
    <name evidence="3 4 5 6 7" type="primary">LOC113738029</name>
</gene>